<keyword evidence="5 12" id="KW-0378">Hydrolase</keyword>
<dbReference type="Pfam" id="PF01532">
    <property type="entry name" value="Glyco_hydro_47"/>
    <property type="match status" value="1"/>
</dbReference>
<comment type="pathway">
    <text evidence="2">Protein modification; protein glycosylation.</text>
</comment>
<dbReference type="EC" id="3.2.1.-" evidence="12"/>
<dbReference type="Proteomes" id="UP000799118">
    <property type="component" value="Unassembled WGS sequence"/>
</dbReference>
<evidence type="ECO:0000256" key="5">
    <source>
        <dbReference type="ARBA" id="ARBA00022801"/>
    </source>
</evidence>
<dbReference type="InterPro" id="IPR001382">
    <property type="entry name" value="Glyco_hydro_47"/>
</dbReference>
<proteinExistence type="inferred from homology"/>
<accession>A0A6A4HP51</accession>
<evidence type="ECO:0000256" key="7">
    <source>
        <dbReference type="ARBA" id="ARBA00023157"/>
    </source>
</evidence>
<dbReference type="GO" id="GO:0016020">
    <property type="term" value="C:membrane"/>
    <property type="evidence" value="ECO:0007669"/>
    <property type="project" value="InterPro"/>
</dbReference>
<sequence>MLSSLRGNMSRIPTFREAMALLAGRPLRWVPQLIALLFVIWYFAVIRGINSEQYIYSYGTDLPPPIGHPHRPPLYRPPTATADDWKLRAHQVRDAFIHSYKGYREHAFPADELKPMTGKGRNNFNGAWSITMYDALSTMFVMGLRDYFDDAVQKIADADYMTTKPQQYVPFFETVIRHLGGLLSAYALSEEPILLKQADKLGTALLPAFNTESGFPMYALNTLTNATHGSWTGHTLWAEALSNQLEYKYLAHLTGKAEYFEKSVVCSSCTNQTLLTVCFLPNGIPKTGAPSNTQFSVGAFADSGHEYLLKQWLMTSRSEPKIRDLYLQASKSIIETLLYVTPDREILYVTDVDLRRTQSRAKGKDIVEDTESVVTAHPSGSFEHLSCFLPGLLTLGVQTLDLSPSDKELHSWAAEGLAYSCWLSYADQLTGLGPDIMSMKLFPNSSEGLWLPKVEQWKKDGRQGQSRRDYTNYKKTYLLRPEAIESFYLMWRTTGDPVWRERGWTVFKAIQKFTRTPVGYAIVMDVDNSAKSAPVKDEMPSYFLAETLKYLFLLFTDEDILPLDKWVFNTEAHPLPIFEWTDAEKKLYNITS</sequence>
<dbReference type="GO" id="GO:0005509">
    <property type="term" value="F:calcium ion binding"/>
    <property type="evidence" value="ECO:0007669"/>
    <property type="project" value="InterPro"/>
</dbReference>
<evidence type="ECO:0000256" key="6">
    <source>
        <dbReference type="ARBA" id="ARBA00022837"/>
    </source>
</evidence>
<dbReference type="InterPro" id="IPR050749">
    <property type="entry name" value="Glycosyl_Hydrolase_47"/>
</dbReference>
<feature type="binding site" evidence="10">
    <location>
        <position position="570"/>
    </location>
    <ligand>
        <name>Ca(2+)</name>
        <dbReference type="ChEBI" id="CHEBI:29108"/>
    </ligand>
</feature>
<evidence type="ECO:0000256" key="2">
    <source>
        <dbReference type="ARBA" id="ARBA00004922"/>
    </source>
</evidence>
<comment type="catalytic activity">
    <reaction evidence="8">
        <text>N(4)-(alpha-D-Man-(1-&gt;2)-alpha-D-Man-(1-&gt;2)-alpha-D-Man-(1-&gt;3)-[alpha-D-Man-(1-&gt;3)-[alpha-D-Man-(1-&gt;2)-alpha-D-Man-(1-&gt;6)]-alpha-D-Man-(1-&gt;6)]-beta-D-Man-(1-&gt;4)-beta-D-GlcNAc-(1-&gt;4)-beta-D-GlcNAc)-L-asparaginyl-[protein] (N-glucan mannose isomer 8A1,2,3B1,3) + 3 H2O = N(4)-(alpha-D-Man-(1-&gt;3)-[alpha-D-Man-(1-&gt;3)-[alpha-D-Man-(1-&gt;6)]-alpha-D-Man-(1-&gt;6)]-beta-D-Man-(1-&gt;4)-beta-D-GlcNAc-(1-&gt;4)-beta-D-GlcNAc)-L-asparaginyl-[protein] (N-glucan mannose isomer 5A1,2) + 3 beta-D-mannose</text>
        <dbReference type="Rhea" id="RHEA:56028"/>
        <dbReference type="Rhea" id="RHEA-COMP:14358"/>
        <dbReference type="Rhea" id="RHEA-COMP:14367"/>
        <dbReference type="ChEBI" id="CHEBI:15377"/>
        <dbReference type="ChEBI" id="CHEBI:28563"/>
        <dbReference type="ChEBI" id="CHEBI:59087"/>
        <dbReference type="ChEBI" id="CHEBI:60628"/>
        <dbReference type="EC" id="3.2.1.113"/>
    </reaction>
</comment>
<keyword evidence="4 10" id="KW-0479">Metal-binding</keyword>
<evidence type="ECO:0000256" key="1">
    <source>
        <dbReference type="ARBA" id="ARBA00001913"/>
    </source>
</evidence>
<dbReference type="GO" id="GO:0004571">
    <property type="term" value="F:mannosyl-oligosaccharide 1,2-alpha-mannosidase activity"/>
    <property type="evidence" value="ECO:0007669"/>
    <property type="project" value="UniProtKB-EC"/>
</dbReference>
<dbReference type="InterPro" id="IPR036026">
    <property type="entry name" value="Seven-hairpin_glycosidases"/>
</dbReference>
<dbReference type="InterPro" id="IPR012341">
    <property type="entry name" value="6hp_glycosidase-like_sf"/>
</dbReference>
<comment type="catalytic activity">
    <reaction evidence="9">
        <text>N(4)-(alpha-D-Man-(1-&gt;2)-alpha-D-Man-(1-&gt;2)-alpha-D-Man-(1-&gt;3)-[alpha-D-Man-(1-&gt;2)-alpha-D-Man-(1-&gt;3)-[alpha-D-Man-(1-&gt;2)-alpha-D-Man-(1-&gt;6)]-alpha-D-Man-(1-&gt;6)]-beta-D-Man-(1-&gt;4)-beta-D-GlcNAc-(1-&gt;4)-beta-D-GlcNAc)-L-asparaginyl-[protein] (N-glucan mannose isomer 9A1,2,3B1,2,3) + 4 H2O = N(4)-(alpha-D-Man-(1-&gt;3)-[alpha-D-Man-(1-&gt;3)-[alpha-D-Man-(1-&gt;6)]-alpha-D-Man-(1-&gt;6)]-beta-D-Man-(1-&gt;4)-beta-D-GlcNAc-(1-&gt;4)-beta-D-GlcNAc)-L-asparaginyl-[protein] (N-glucan mannose isomer 5A1,2) + 4 beta-D-mannose</text>
        <dbReference type="Rhea" id="RHEA:56008"/>
        <dbReference type="Rhea" id="RHEA-COMP:14356"/>
        <dbReference type="Rhea" id="RHEA-COMP:14367"/>
        <dbReference type="ChEBI" id="CHEBI:15377"/>
        <dbReference type="ChEBI" id="CHEBI:28563"/>
        <dbReference type="ChEBI" id="CHEBI:59087"/>
        <dbReference type="ChEBI" id="CHEBI:139493"/>
        <dbReference type="EC" id="3.2.1.113"/>
    </reaction>
</comment>
<dbReference type="GO" id="GO:0005783">
    <property type="term" value="C:endoplasmic reticulum"/>
    <property type="evidence" value="ECO:0007669"/>
    <property type="project" value="TreeGrafter"/>
</dbReference>
<keyword evidence="6 10" id="KW-0106">Calcium</keyword>
<evidence type="ECO:0000313" key="13">
    <source>
        <dbReference type="EMBL" id="KAE9398575.1"/>
    </source>
</evidence>
<dbReference type="Gene3D" id="1.50.10.10">
    <property type="match status" value="1"/>
</dbReference>
<feature type="disulfide bond" evidence="11">
    <location>
        <begin position="387"/>
        <end position="421"/>
    </location>
</feature>
<dbReference type="OrthoDB" id="8118055at2759"/>
<keyword evidence="14" id="KW-1185">Reference proteome</keyword>
<protein>
    <recommendedName>
        <fullName evidence="12">alpha-1,2-Mannosidase</fullName>
        <ecNumber evidence="12">3.2.1.-</ecNumber>
    </recommendedName>
</protein>
<dbReference type="PRINTS" id="PR00747">
    <property type="entry name" value="GLYHDRLASE47"/>
</dbReference>
<comment type="similarity">
    <text evidence="3 12">Belongs to the glycosyl hydrolase 47 family.</text>
</comment>
<evidence type="ECO:0000256" key="9">
    <source>
        <dbReference type="ARBA" id="ARBA00048605"/>
    </source>
</evidence>
<dbReference type="GO" id="GO:0036503">
    <property type="term" value="P:ERAD pathway"/>
    <property type="evidence" value="ECO:0007669"/>
    <property type="project" value="UniProtKB-ARBA"/>
</dbReference>
<evidence type="ECO:0000256" key="12">
    <source>
        <dbReference type="RuleBase" id="RU361193"/>
    </source>
</evidence>
<organism evidence="13 14">
    <name type="scientific">Gymnopus androsaceus JB14</name>
    <dbReference type="NCBI Taxonomy" id="1447944"/>
    <lineage>
        <taxon>Eukaryota</taxon>
        <taxon>Fungi</taxon>
        <taxon>Dikarya</taxon>
        <taxon>Basidiomycota</taxon>
        <taxon>Agaricomycotina</taxon>
        <taxon>Agaricomycetes</taxon>
        <taxon>Agaricomycetidae</taxon>
        <taxon>Agaricales</taxon>
        <taxon>Marasmiineae</taxon>
        <taxon>Omphalotaceae</taxon>
        <taxon>Gymnopus</taxon>
    </lineage>
</organism>
<gene>
    <name evidence="13" type="ORF">BT96DRAFT_994773</name>
</gene>
<name>A0A6A4HP51_9AGAR</name>
<dbReference type="AlphaFoldDB" id="A0A6A4HP51"/>
<keyword evidence="12 13" id="KW-0326">Glycosidase</keyword>
<evidence type="ECO:0000256" key="3">
    <source>
        <dbReference type="ARBA" id="ARBA00007658"/>
    </source>
</evidence>
<evidence type="ECO:0000256" key="10">
    <source>
        <dbReference type="PIRSR" id="PIRSR601382-2"/>
    </source>
</evidence>
<dbReference type="EMBL" id="ML769481">
    <property type="protein sequence ID" value="KAE9398575.1"/>
    <property type="molecule type" value="Genomic_DNA"/>
</dbReference>
<comment type="cofactor">
    <cofactor evidence="1 10">
        <name>Ca(2+)</name>
        <dbReference type="ChEBI" id="CHEBI:29108"/>
    </cofactor>
</comment>
<evidence type="ECO:0000256" key="4">
    <source>
        <dbReference type="ARBA" id="ARBA00022723"/>
    </source>
</evidence>
<evidence type="ECO:0000256" key="8">
    <source>
        <dbReference type="ARBA" id="ARBA00047669"/>
    </source>
</evidence>
<evidence type="ECO:0000313" key="14">
    <source>
        <dbReference type="Proteomes" id="UP000799118"/>
    </source>
</evidence>
<dbReference type="SUPFAM" id="SSF48225">
    <property type="entry name" value="Seven-hairpin glycosidases"/>
    <property type="match status" value="1"/>
</dbReference>
<reference evidence="13" key="1">
    <citation type="journal article" date="2019" name="Environ. Microbiol.">
        <title>Fungal ecological strategies reflected in gene transcription - a case study of two litter decomposers.</title>
        <authorList>
            <person name="Barbi F."/>
            <person name="Kohler A."/>
            <person name="Barry K."/>
            <person name="Baskaran P."/>
            <person name="Daum C."/>
            <person name="Fauchery L."/>
            <person name="Ihrmark K."/>
            <person name="Kuo A."/>
            <person name="LaButti K."/>
            <person name="Lipzen A."/>
            <person name="Morin E."/>
            <person name="Grigoriev I.V."/>
            <person name="Henrissat B."/>
            <person name="Lindahl B."/>
            <person name="Martin F."/>
        </authorList>
    </citation>
    <scope>NUCLEOTIDE SEQUENCE</scope>
    <source>
        <strain evidence="13">JB14</strain>
    </source>
</reference>
<keyword evidence="7 11" id="KW-1015">Disulfide bond</keyword>
<dbReference type="PANTHER" id="PTHR11742">
    <property type="entry name" value="MANNOSYL-OLIGOSACCHARIDE ALPHA-1,2-MANNOSIDASE-RELATED"/>
    <property type="match status" value="1"/>
</dbReference>
<evidence type="ECO:0000256" key="11">
    <source>
        <dbReference type="PIRSR" id="PIRSR601382-3"/>
    </source>
</evidence>
<dbReference type="GO" id="GO:0005975">
    <property type="term" value="P:carbohydrate metabolic process"/>
    <property type="evidence" value="ECO:0007669"/>
    <property type="project" value="InterPro"/>
</dbReference>
<dbReference type="PANTHER" id="PTHR11742:SF55">
    <property type="entry name" value="ENDOPLASMIC RETICULUM MANNOSYL-OLIGOSACCHARIDE 1,2-ALPHA-MANNOSIDASE"/>
    <property type="match status" value="1"/>
</dbReference>